<dbReference type="PANTHER" id="PTHR42877:SF5">
    <property type="entry name" value="L-ORNITHINE N(5)-MONOOXYGENASE-RELATED"/>
    <property type="match status" value="1"/>
</dbReference>
<dbReference type="Proteomes" id="UP000298061">
    <property type="component" value="Unassembled WGS sequence"/>
</dbReference>
<dbReference type="SUPFAM" id="SSF51905">
    <property type="entry name" value="FAD/NAD(P)-binding domain"/>
    <property type="match status" value="3"/>
</dbReference>
<sequence length="744" mass="83632">MRMHRYSLALRHEVMYIFMHFNRGSFADYVKKTHVKYIKALSPAEYVDELTPSYSPGCKRFILDAGYLKALHRPNLILNWDGIERIAENGIVTKKGEHLPFDVIIYATGFQVAASTYELRGSEGETLHKYWKDHGGPTAYLGTTVPGFPNFSIIGGPNTGTGHASQIFTEEVQINYALKLYAPVLSGALSSVEPTDAATDAYNEAIQRRLSTSVWSSCASWYRSGATGKIFSIFPGPVSLFWWYLRSPKWKDYRIEGEERQGTWTEQTMRIMCTLVFGSLTAAGGHSIWDERPIPIAAPDNRFSRCFSTPVGAIKAYEALRRWTAQAMAAPTTTQVAIVGAGFGGLGFGMWLKKRLPCEDFVIFEKGSDIGGTWMDNTYPGCGSDISIHWYSLSTDLKPDWRASHGTQPEILDYMHAITAKYALREHCVFNTVVISATWDKVQQLYIIVTKNLRTGETKETRAKILISAGGVLSEPRMPDVSGIEDFRGDAFHSARWRHDVDLRGKKVAIIVRADNRRGRIDGYRAVLPHADVDKPLYSERVKWIFAHVPFVMRLHRYSLAFRYEWMFLFMHLYQGPVGDYGKKVSTDYIKAVAPAEYIDQLTPSYPPGCRRMVLDTNYLKALHRPNLTPNWDTIERITEDGITMKNGQHLSFDVIIYATGFQAGAFSYELRGSKGQTIQEYFNASGGPRAYLGTTIPGFPNFCTILGPNTASGHASAIFIEEVQVRISSHSDIHDSPSRRALL</sequence>
<evidence type="ECO:0000313" key="2">
    <source>
        <dbReference type="EMBL" id="TFY83518.1"/>
    </source>
</evidence>
<evidence type="ECO:0000313" key="3">
    <source>
        <dbReference type="Proteomes" id="UP000298061"/>
    </source>
</evidence>
<organism evidence="2 3">
    <name type="scientific">Hericium alpestre</name>
    <dbReference type="NCBI Taxonomy" id="135208"/>
    <lineage>
        <taxon>Eukaryota</taxon>
        <taxon>Fungi</taxon>
        <taxon>Dikarya</taxon>
        <taxon>Basidiomycota</taxon>
        <taxon>Agaricomycotina</taxon>
        <taxon>Agaricomycetes</taxon>
        <taxon>Russulales</taxon>
        <taxon>Hericiaceae</taxon>
        <taxon>Hericium</taxon>
    </lineage>
</organism>
<gene>
    <name evidence="2" type="ORF">EWM64_g500</name>
</gene>
<dbReference type="AlphaFoldDB" id="A0A4Z0ACQ8"/>
<evidence type="ECO:0000256" key="1">
    <source>
        <dbReference type="ARBA" id="ARBA00010139"/>
    </source>
</evidence>
<dbReference type="Gene3D" id="3.50.50.60">
    <property type="entry name" value="FAD/NAD(P)-binding domain"/>
    <property type="match status" value="3"/>
</dbReference>
<proteinExistence type="inferred from homology"/>
<accession>A0A4Z0ACQ8</accession>
<reference evidence="2 3" key="1">
    <citation type="submission" date="2019-02" db="EMBL/GenBank/DDBJ databases">
        <title>Genome sequencing of the rare red list fungi Hericium alpestre (H. flagellum).</title>
        <authorList>
            <person name="Buettner E."/>
            <person name="Kellner H."/>
        </authorList>
    </citation>
    <scope>NUCLEOTIDE SEQUENCE [LARGE SCALE GENOMIC DNA]</scope>
    <source>
        <strain evidence="2 3">DSM 108284</strain>
    </source>
</reference>
<protein>
    <recommendedName>
        <fullName evidence="4">FAD/NAD(P)-binding domain-containing protein</fullName>
    </recommendedName>
</protein>
<dbReference type="InterPro" id="IPR051209">
    <property type="entry name" value="FAD-bind_Monooxygenase_sf"/>
</dbReference>
<dbReference type="InterPro" id="IPR036188">
    <property type="entry name" value="FAD/NAD-bd_sf"/>
</dbReference>
<dbReference type="PANTHER" id="PTHR42877">
    <property type="entry name" value="L-ORNITHINE N(5)-MONOOXYGENASE-RELATED"/>
    <property type="match status" value="1"/>
</dbReference>
<keyword evidence="3" id="KW-1185">Reference proteome</keyword>
<name>A0A4Z0ACQ8_9AGAM</name>
<comment type="similarity">
    <text evidence="1">Belongs to the FAD-binding monooxygenase family.</text>
</comment>
<dbReference type="Pfam" id="PF13450">
    <property type="entry name" value="NAD_binding_8"/>
    <property type="match status" value="1"/>
</dbReference>
<comment type="caution">
    <text evidence="2">The sequence shown here is derived from an EMBL/GenBank/DDBJ whole genome shotgun (WGS) entry which is preliminary data.</text>
</comment>
<dbReference type="STRING" id="135208.A0A4Z0ACQ8"/>
<dbReference type="EMBL" id="SFCI01000024">
    <property type="protein sequence ID" value="TFY83518.1"/>
    <property type="molecule type" value="Genomic_DNA"/>
</dbReference>
<evidence type="ECO:0008006" key="4">
    <source>
        <dbReference type="Google" id="ProtNLM"/>
    </source>
</evidence>
<dbReference type="OrthoDB" id="74360at2759"/>